<feature type="transmembrane region" description="Helical" evidence="15">
    <location>
        <begin position="69"/>
        <end position="90"/>
    </location>
</feature>
<keyword evidence="13" id="KW-0408">Iron</keyword>
<dbReference type="NCBIfam" id="TIGR02968">
    <property type="entry name" value="succ_dehyd_anc"/>
    <property type="match status" value="1"/>
</dbReference>
<evidence type="ECO:0000256" key="6">
    <source>
        <dbReference type="ARBA" id="ARBA00022448"/>
    </source>
</evidence>
<dbReference type="InterPro" id="IPR034804">
    <property type="entry name" value="SQR/QFR_C/D"/>
</dbReference>
<comment type="subcellular location">
    <subcellularLocation>
        <location evidence="3">Membrane</location>
        <topology evidence="3">Multi-pass membrane protein</topology>
    </subcellularLocation>
</comment>
<comment type="caution">
    <text evidence="16">The sequence shown here is derived from an EMBL/GenBank/DDBJ whole genome shotgun (WGS) entry which is preliminary data.</text>
</comment>
<accession>A0ABV8A7R9</accession>
<evidence type="ECO:0000256" key="1">
    <source>
        <dbReference type="ARBA" id="ARBA00001971"/>
    </source>
</evidence>
<dbReference type="CDD" id="cd03500">
    <property type="entry name" value="SQR_TypeA_SdhD_like"/>
    <property type="match status" value="1"/>
</dbReference>
<comment type="cofactor">
    <cofactor evidence="1">
        <name>heme</name>
        <dbReference type="ChEBI" id="CHEBI:30413"/>
    </cofactor>
</comment>
<evidence type="ECO:0000256" key="5">
    <source>
        <dbReference type="ARBA" id="ARBA00019425"/>
    </source>
</evidence>
<keyword evidence="7" id="KW-0816">Tricarboxylic acid cycle</keyword>
<dbReference type="EMBL" id="JBHRZF010000157">
    <property type="protein sequence ID" value="MFC3861757.1"/>
    <property type="molecule type" value="Genomic_DNA"/>
</dbReference>
<reference evidence="17" key="1">
    <citation type="journal article" date="2019" name="Int. J. Syst. Evol. Microbiol.">
        <title>The Global Catalogue of Microorganisms (GCM) 10K type strain sequencing project: providing services to taxonomists for standard genome sequencing and annotation.</title>
        <authorList>
            <consortium name="The Broad Institute Genomics Platform"/>
            <consortium name="The Broad Institute Genome Sequencing Center for Infectious Disease"/>
            <person name="Wu L."/>
            <person name="Ma J."/>
        </authorList>
    </citation>
    <scope>NUCLEOTIDE SEQUENCE [LARGE SCALE GENOMIC DNA]</scope>
    <source>
        <strain evidence="17">CCTCC AB 2013263</strain>
    </source>
</reference>
<dbReference type="Pfam" id="PF01127">
    <property type="entry name" value="Sdh_cyt"/>
    <property type="match status" value="1"/>
</dbReference>
<dbReference type="Gene3D" id="1.20.1300.10">
    <property type="entry name" value="Fumarate reductase/succinate dehydrogenase, transmembrane subunit"/>
    <property type="match status" value="1"/>
</dbReference>
<protein>
    <recommendedName>
        <fullName evidence="5">Succinate dehydrogenase hydrophobic membrane anchor subunit</fullName>
    </recommendedName>
</protein>
<evidence type="ECO:0000313" key="16">
    <source>
        <dbReference type="EMBL" id="MFC3861757.1"/>
    </source>
</evidence>
<keyword evidence="17" id="KW-1185">Reference proteome</keyword>
<evidence type="ECO:0000256" key="14">
    <source>
        <dbReference type="ARBA" id="ARBA00023136"/>
    </source>
</evidence>
<evidence type="ECO:0000256" key="15">
    <source>
        <dbReference type="SAM" id="Phobius"/>
    </source>
</evidence>
<name>A0ABV8A7R9_9DEIO</name>
<keyword evidence="11" id="KW-0249">Electron transport</keyword>
<dbReference type="InterPro" id="IPR014312">
    <property type="entry name" value="Succ_DH_anchor"/>
</dbReference>
<evidence type="ECO:0000313" key="17">
    <source>
        <dbReference type="Proteomes" id="UP001595748"/>
    </source>
</evidence>
<feature type="transmembrane region" description="Helical" evidence="15">
    <location>
        <begin position="20"/>
        <end position="42"/>
    </location>
</feature>
<evidence type="ECO:0000256" key="12">
    <source>
        <dbReference type="ARBA" id="ARBA00022989"/>
    </source>
</evidence>
<evidence type="ECO:0000256" key="4">
    <source>
        <dbReference type="ARBA" id="ARBA00005163"/>
    </source>
</evidence>
<dbReference type="RefSeq" id="WP_380078970.1">
    <property type="nucleotide sequence ID" value="NZ_JBHRZF010000157.1"/>
</dbReference>
<comment type="function">
    <text evidence="2">Membrane-anchoring subunit of succinate dehydrogenase (SDH).</text>
</comment>
<dbReference type="InterPro" id="IPR000701">
    <property type="entry name" value="SuccDH_FuR_B_TM-su"/>
</dbReference>
<keyword evidence="8" id="KW-0349">Heme</keyword>
<evidence type="ECO:0000256" key="10">
    <source>
        <dbReference type="ARBA" id="ARBA00022723"/>
    </source>
</evidence>
<keyword evidence="6" id="KW-0813">Transport</keyword>
<keyword evidence="12 15" id="KW-1133">Transmembrane helix</keyword>
<feature type="transmembrane region" description="Helical" evidence="15">
    <location>
        <begin position="102"/>
        <end position="124"/>
    </location>
</feature>
<keyword evidence="9 15" id="KW-0812">Transmembrane</keyword>
<evidence type="ECO:0000256" key="13">
    <source>
        <dbReference type="ARBA" id="ARBA00023004"/>
    </source>
</evidence>
<evidence type="ECO:0000256" key="8">
    <source>
        <dbReference type="ARBA" id="ARBA00022617"/>
    </source>
</evidence>
<keyword evidence="14 15" id="KW-0472">Membrane</keyword>
<keyword evidence="10" id="KW-0479">Metal-binding</keyword>
<evidence type="ECO:0000256" key="3">
    <source>
        <dbReference type="ARBA" id="ARBA00004141"/>
    </source>
</evidence>
<dbReference type="SUPFAM" id="SSF81343">
    <property type="entry name" value="Fumarate reductase respiratory complex transmembrane subunits"/>
    <property type="match status" value="1"/>
</dbReference>
<evidence type="ECO:0000256" key="7">
    <source>
        <dbReference type="ARBA" id="ARBA00022532"/>
    </source>
</evidence>
<evidence type="ECO:0000256" key="2">
    <source>
        <dbReference type="ARBA" id="ARBA00004050"/>
    </source>
</evidence>
<sequence length="125" mass="14389">MIRARTLTDARQQAHSNSELNWWLFMRVSGLILVFLILGHMYMTFLQVSEMDATFDAVVNKLSSPAWKLYDFLILSLGLLHGANGLRYVLEDHIRSRPNRAWLKMLMYTIIGLLFLYGTVGLLAI</sequence>
<dbReference type="Proteomes" id="UP001595748">
    <property type="component" value="Unassembled WGS sequence"/>
</dbReference>
<evidence type="ECO:0000256" key="9">
    <source>
        <dbReference type="ARBA" id="ARBA00022692"/>
    </source>
</evidence>
<comment type="pathway">
    <text evidence="4">Carbohydrate metabolism; tricarboxylic acid cycle.</text>
</comment>
<gene>
    <name evidence="16" type="primary">sdhD</name>
    <name evidence="16" type="ORF">ACFOPQ_13400</name>
</gene>
<evidence type="ECO:0000256" key="11">
    <source>
        <dbReference type="ARBA" id="ARBA00022982"/>
    </source>
</evidence>
<proteinExistence type="predicted"/>
<organism evidence="16 17">
    <name type="scientific">Deinococcus antarcticus</name>
    <dbReference type="NCBI Taxonomy" id="1298767"/>
    <lineage>
        <taxon>Bacteria</taxon>
        <taxon>Thermotogati</taxon>
        <taxon>Deinococcota</taxon>
        <taxon>Deinococci</taxon>
        <taxon>Deinococcales</taxon>
        <taxon>Deinococcaceae</taxon>
        <taxon>Deinococcus</taxon>
    </lineage>
</organism>